<organism evidence="3 4">
    <name type="scientific">Rohdeia mirabilis</name>
    <dbReference type="NCBI Taxonomy" id="2528008"/>
    <lineage>
        <taxon>Bacteria</taxon>
        <taxon>Pseudomonadati</taxon>
        <taxon>Planctomycetota</taxon>
        <taxon>Planctomycetia</taxon>
        <taxon>Planctomycetia incertae sedis</taxon>
        <taxon>Rohdeia</taxon>
    </lineage>
</organism>
<name>A0A518D1N4_9BACT</name>
<feature type="region of interest" description="Disordered" evidence="1">
    <location>
        <begin position="78"/>
        <end position="103"/>
    </location>
</feature>
<dbReference type="PANTHER" id="PTHR23150:SF19">
    <property type="entry name" value="FORMYLGLYCINE-GENERATING ENZYME"/>
    <property type="match status" value="1"/>
</dbReference>
<dbReference type="InterPro" id="IPR051043">
    <property type="entry name" value="Sulfatase_Mod_Factor_Kinase"/>
</dbReference>
<dbReference type="EMBL" id="CP036290">
    <property type="protein sequence ID" value="QDU85384.1"/>
    <property type="molecule type" value="Genomic_DNA"/>
</dbReference>
<evidence type="ECO:0000313" key="3">
    <source>
        <dbReference type="EMBL" id="QDU85384.1"/>
    </source>
</evidence>
<evidence type="ECO:0000259" key="2">
    <source>
        <dbReference type="Pfam" id="PF03781"/>
    </source>
</evidence>
<accession>A0A518D1N4</accession>
<dbReference type="PANTHER" id="PTHR23150">
    <property type="entry name" value="SULFATASE MODIFYING FACTOR 1, 2"/>
    <property type="match status" value="1"/>
</dbReference>
<gene>
    <name evidence="3" type="ORF">Pla163_25130</name>
</gene>
<dbReference type="Proteomes" id="UP000319342">
    <property type="component" value="Chromosome"/>
</dbReference>
<dbReference type="SUPFAM" id="SSF56436">
    <property type="entry name" value="C-type lectin-like"/>
    <property type="match status" value="1"/>
</dbReference>
<dbReference type="Pfam" id="PF03781">
    <property type="entry name" value="FGE-sulfatase"/>
    <property type="match status" value="1"/>
</dbReference>
<reference evidence="3 4" key="1">
    <citation type="submission" date="2019-02" db="EMBL/GenBank/DDBJ databases">
        <title>Deep-cultivation of Planctomycetes and their phenomic and genomic characterization uncovers novel biology.</title>
        <authorList>
            <person name="Wiegand S."/>
            <person name="Jogler M."/>
            <person name="Boedeker C."/>
            <person name="Pinto D."/>
            <person name="Vollmers J."/>
            <person name="Rivas-Marin E."/>
            <person name="Kohn T."/>
            <person name="Peeters S.H."/>
            <person name="Heuer A."/>
            <person name="Rast P."/>
            <person name="Oberbeckmann S."/>
            <person name="Bunk B."/>
            <person name="Jeske O."/>
            <person name="Meyerdierks A."/>
            <person name="Storesund J.E."/>
            <person name="Kallscheuer N."/>
            <person name="Luecker S."/>
            <person name="Lage O.M."/>
            <person name="Pohl T."/>
            <person name="Merkel B.J."/>
            <person name="Hornburger P."/>
            <person name="Mueller R.-W."/>
            <person name="Bruemmer F."/>
            <person name="Labrenz M."/>
            <person name="Spormann A.M."/>
            <person name="Op den Camp H."/>
            <person name="Overmann J."/>
            <person name="Amann R."/>
            <person name="Jetten M.S.M."/>
            <person name="Mascher T."/>
            <person name="Medema M.H."/>
            <person name="Devos D.P."/>
            <person name="Kaster A.-K."/>
            <person name="Ovreas L."/>
            <person name="Rohde M."/>
            <person name="Galperin M.Y."/>
            <person name="Jogler C."/>
        </authorList>
    </citation>
    <scope>NUCLEOTIDE SEQUENCE [LARGE SCALE GENOMIC DNA]</scope>
    <source>
        <strain evidence="3 4">Pla163</strain>
    </source>
</reference>
<dbReference type="InterPro" id="IPR016187">
    <property type="entry name" value="CTDL_fold"/>
</dbReference>
<proteinExistence type="predicted"/>
<evidence type="ECO:0000256" key="1">
    <source>
        <dbReference type="SAM" id="MobiDB-lite"/>
    </source>
</evidence>
<evidence type="ECO:0000313" key="4">
    <source>
        <dbReference type="Proteomes" id="UP000319342"/>
    </source>
</evidence>
<dbReference type="InterPro" id="IPR042095">
    <property type="entry name" value="SUMF_sf"/>
</dbReference>
<dbReference type="GO" id="GO:0120147">
    <property type="term" value="F:formylglycine-generating oxidase activity"/>
    <property type="evidence" value="ECO:0007669"/>
    <property type="project" value="TreeGrafter"/>
</dbReference>
<dbReference type="Gene3D" id="3.90.1580.10">
    <property type="entry name" value="paralog of FGE (formylglycine-generating enzyme)"/>
    <property type="match status" value="1"/>
</dbReference>
<dbReference type="AlphaFoldDB" id="A0A518D1N4"/>
<dbReference type="InterPro" id="IPR005532">
    <property type="entry name" value="SUMF_dom"/>
</dbReference>
<feature type="domain" description="Sulfatase-modifying factor enzyme-like" evidence="2">
    <location>
        <begin position="28"/>
        <end position="200"/>
    </location>
</feature>
<sequence length="322" mass="34499">MAILVPVVLAAAGCSAGAAEDRVLFELERMAFVPPGRCDLAGRPVEVRGLDLRQALHVVDPLLVDRFEVTRADWEHHMGAAPDPSGLDDPLARTSDTPPSHGDARWSWPAFCDLDEARQLARARGMRLLTAGEWMYVAAGSGLQSFPWGKTRRLSVANTLELGLWRPVAVGTFESGRSASGCYDLIGNAMEWVEGSLPPISGEEWFDPAVPSAMGGSFLLTLDELWTATTSAPAGPIDFNCLPLPAGSRSVDLGVRCAAEAEPFLLAQLPQIVANADTRNRLVALGETWGRPALPLLERMLSDGPPAGARFGIEALIEGARR</sequence>
<protein>
    <submittedName>
        <fullName evidence="3">Formylglycine-generating sulfatase enzyme</fullName>
    </submittedName>
</protein>
<keyword evidence="4" id="KW-1185">Reference proteome</keyword>